<dbReference type="InterPro" id="IPR039069">
    <property type="entry name" value="CE7"/>
</dbReference>
<dbReference type="InterPro" id="IPR008391">
    <property type="entry name" value="AXE1_dom"/>
</dbReference>
<gene>
    <name evidence="5" type="ORF">SAMN05518684_12129</name>
</gene>
<evidence type="ECO:0000313" key="6">
    <source>
        <dbReference type="Proteomes" id="UP000198571"/>
    </source>
</evidence>
<dbReference type="OrthoDB" id="9770528at2"/>
<feature type="domain" description="Acetyl xylan esterase" evidence="4">
    <location>
        <begin position="1"/>
        <end position="80"/>
    </location>
</feature>
<feature type="active site" description="Nucleophile" evidence="1">
    <location>
        <position position="214"/>
    </location>
</feature>
<proteinExistence type="predicted"/>
<keyword evidence="6" id="KW-1185">Reference proteome</keyword>
<feature type="compositionally biased region" description="Basic and acidic residues" evidence="3">
    <location>
        <begin position="88"/>
        <end position="102"/>
    </location>
</feature>
<dbReference type="InterPro" id="IPR029058">
    <property type="entry name" value="AB_hydrolase_fold"/>
</dbReference>
<evidence type="ECO:0000256" key="3">
    <source>
        <dbReference type="SAM" id="MobiDB-lite"/>
    </source>
</evidence>
<feature type="active site" description="Charge relay system" evidence="1">
    <location>
        <position position="304"/>
    </location>
</feature>
<evidence type="ECO:0000313" key="5">
    <source>
        <dbReference type="EMBL" id="SES38719.1"/>
    </source>
</evidence>
<evidence type="ECO:0000256" key="2">
    <source>
        <dbReference type="PIRSR" id="PIRSR639069-2"/>
    </source>
</evidence>
<dbReference type="RefSeq" id="WP_093055453.1">
    <property type="nucleotide sequence ID" value="NZ_FOGT01000021.1"/>
</dbReference>
<dbReference type="Gene3D" id="3.40.50.1820">
    <property type="entry name" value="alpha/beta hydrolase"/>
    <property type="match status" value="1"/>
</dbReference>
<protein>
    <submittedName>
        <fullName evidence="5">Cephalosporin-C deacetylase</fullName>
    </submittedName>
</protein>
<evidence type="ECO:0000256" key="1">
    <source>
        <dbReference type="PIRSR" id="PIRSR639069-1"/>
    </source>
</evidence>
<feature type="region of interest" description="Disordered" evidence="3">
    <location>
        <begin position="77"/>
        <end position="113"/>
    </location>
</feature>
<reference evidence="6" key="1">
    <citation type="submission" date="2016-10" db="EMBL/GenBank/DDBJ databases">
        <authorList>
            <person name="Varghese N."/>
            <person name="Submissions S."/>
        </authorList>
    </citation>
    <scope>NUCLEOTIDE SEQUENCE [LARGE SCALE GENOMIC DNA]</scope>
    <source>
        <strain evidence="6">S9</strain>
    </source>
</reference>
<sequence length="350" mass="39511">MPMIDMPINELKNYQGTNPRPVDFNEYWDRALKEMNTVDPKIELIPSNFQVGIADCYDMYFTGVRGARIHVKVLMPKSGPAPYQTNTSDKDGTADTGSRSEEAGENADNPPKRNPAILMFHGYSMNAGDWSDKLHYAALGYTVFAMDVRGQGGQSEDVGGVRGNTLQGHVTRGLDDHADNLFYRQVFLDAAQLAKIVMDRPDIDENEVVTTGWSQGGGLALVCAALEPRIKKAAAVYPFLSDYKRVWKLDLAVEAYQDLRRYFRRFDPQHKRRHEVFTKLGYIDIQHLAPRIKAEVLMGVGLMDEICPPSSQFAAYNKIASPKRLELFPDFEHENLPGLDDIILQYFLEK</sequence>
<dbReference type="GO" id="GO:0052689">
    <property type="term" value="F:carboxylic ester hydrolase activity"/>
    <property type="evidence" value="ECO:0007669"/>
    <property type="project" value="TreeGrafter"/>
</dbReference>
<feature type="binding site" evidence="2">
    <location>
        <position position="123"/>
    </location>
    <ligand>
        <name>substrate</name>
    </ligand>
</feature>
<dbReference type="EMBL" id="FOGT01000021">
    <property type="protein sequence ID" value="SES38719.1"/>
    <property type="molecule type" value="Genomic_DNA"/>
</dbReference>
<feature type="domain" description="Acetyl xylan esterase" evidence="4">
    <location>
        <begin position="112"/>
        <end position="346"/>
    </location>
</feature>
<feature type="active site" description="Charge relay system" evidence="1">
    <location>
        <position position="333"/>
    </location>
</feature>
<dbReference type="PANTHER" id="PTHR40111:SF1">
    <property type="entry name" value="CEPHALOSPORIN-C DEACETYLASE"/>
    <property type="match status" value="1"/>
</dbReference>
<dbReference type="GO" id="GO:0005976">
    <property type="term" value="P:polysaccharide metabolic process"/>
    <property type="evidence" value="ECO:0007669"/>
    <property type="project" value="TreeGrafter"/>
</dbReference>
<evidence type="ECO:0000259" key="4">
    <source>
        <dbReference type="Pfam" id="PF05448"/>
    </source>
</evidence>
<accession>A0A1H9WY25</accession>
<dbReference type="PANTHER" id="PTHR40111">
    <property type="entry name" value="CEPHALOSPORIN-C DEACETYLASE"/>
    <property type="match status" value="1"/>
</dbReference>
<dbReference type="SUPFAM" id="SSF53474">
    <property type="entry name" value="alpha/beta-Hydrolases"/>
    <property type="match status" value="1"/>
</dbReference>
<dbReference type="AlphaFoldDB" id="A0A1H9WY25"/>
<dbReference type="STRING" id="1601833.SAMN05518684_12129"/>
<dbReference type="Proteomes" id="UP000198571">
    <property type="component" value="Unassembled WGS sequence"/>
</dbReference>
<name>A0A1H9WY25_9BACI</name>
<dbReference type="Pfam" id="PF05448">
    <property type="entry name" value="AXE1"/>
    <property type="match status" value="2"/>
</dbReference>
<organism evidence="5 6">
    <name type="scientific">Salipaludibacillus aurantiacus</name>
    <dbReference type="NCBI Taxonomy" id="1601833"/>
    <lineage>
        <taxon>Bacteria</taxon>
        <taxon>Bacillati</taxon>
        <taxon>Bacillota</taxon>
        <taxon>Bacilli</taxon>
        <taxon>Bacillales</taxon>
        <taxon>Bacillaceae</taxon>
    </lineage>
</organism>